<comment type="caution">
    <text evidence="1">The sequence shown here is derived from an EMBL/GenBank/DDBJ whole genome shotgun (WGS) entry which is preliminary data.</text>
</comment>
<evidence type="ECO:0000313" key="2">
    <source>
        <dbReference type="Proteomes" id="UP001162992"/>
    </source>
</evidence>
<accession>A0ACC2DGB0</accession>
<name>A0ACC2DGB0_DIPCM</name>
<dbReference type="EMBL" id="CM055097">
    <property type="protein sequence ID" value="KAJ7553335.1"/>
    <property type="molecule type" value="Genomic_DNA"/>
</dbReference>
<organism evidence="1 2">
    <name type="scientific">Diphasiastrum complanatum</name>
    <name type="common">Issler's clubmoss</name>
    <name type="synonym">Lycopodium complanatum</name>
    <dbReference type="NCBI Taxonomy" id="34168"/>
    <lineage>
        <taxon>Eukaryota</taxon>
        <taxon>Viridiplantae</taxon>
        <taxon>Streptophyta</taxon>
        <taxon>Embryophyta</taxon>
        <taxon>Tracheophyta</taxon>
        <taxon>Lycopodiopsida</taxon>
        <taxon>Lycopodiales</taxon>
        <taxon>Lycopodiaceae</taxon>
        <taxon>Lycopodioideae</taxon>
        <taxon>Diphasiastrum</taxon>
    </lineage>
</organism>
<evidence type="ECO:0000313" key="1">
    <source>
        <dbReference type="EMBL" id="KAJ7553335.1"/>
    </source>
</evidence>
<gene>
    <name evidence="1" type="ORF">O6H91_06G094000</name>
</gene>
<reference evidence="2" key="1">
    <citation type="journal article" date="2024" name="Proc. Natl. Acad. Sci. U.S.A.">
        <title>Extraordinary preservation of gene collinearity over three hundred million years revealed in homosporous lycophytes.</title>
        <authorList>
            <person name="Li C."/>
            <person name="Wickell D."/>
            <person name="Kuo L.Y."/>
            <person name="Chen X."/>
            <person name="Nie B."/>
            <person name="Liao X."/>
            <person name="Peng D."/>
            <person name="Ji J."/>
            <person name="Jenkins J."/>
            <person name="Williams M."/>
            <person name="Shu S."/>
            <person name="Plott C."/>
            <person name="Barry K."/>
            <person name="Rajasekar S."/>
            <person name="Grimwood J."/>
            <person name="Han X."/>
            <person name="Sun S."/>
            <person name="Hou Z."/>
            <person name="He W."/>
            <person name="Dai G."/>
            <person name="Sun C."/>
            <person name="Schmutz J."/>
            <person name="Leebens-Mack J.H."/>
            <person name="Li F.W."/>
            <person name="Wang L."/>
        </authorList>
    </citation>
    <scope>NUCLEOTIDE SEQUENCE [LARGE SCALE GENOMIC DNA]</scope>
    <source>
        <strain evidence="2">cv. PW_Plant_1</strain>
    </source>
</reference>
<protein>
    <submittedName>
        <fullName evidence="1">Uncharacterized protein</fullName>
    </submittedName>
</protein>
<sequence length="336" mass="37554">MPSMEQLVAPLESLPPIEFAFAYGSGVFPQDNKTFLLHEAPMVDYILAVSCPSQWHSENLETNPHHYSSMLAYLGGKTVANMADIVGVGVHFNAFVRWGDKTIKYGVIGLDSLVQDIFTWKALYISGRLQKPVRVIVDNAGLEKANRVNLQAAVCAALLLLPQEFSEEDLYTTICSLSYMGDVRLFFAEDRNKVRKIVRGSSMKFHKLYQESLYQMAAMKMLELPSGFGKEPHMKLVQDVSTPALCSLITSLPSIVLQKMAIQSGVKPELLINGNEEVLNLLQRHHRPTRLVQQAISGIVRTSSFRQMLSGFFASGSANATHYVIKKISKAWYSRH</sequence>
<dbReference type="Proteomes" id="UP001162992">
    <property type="component" value="Chromosome 6"/>
</dbReference>
<proteinExistence type="predicted"/>
<keyword evidence="2" id="KW-1185">Reference proteome</keyword>